<evidence type="ECO:0000313" key="1">
    <source>
        <dbReference type="EMBL" id="KAI3828989.1"/>
    </source>
</evidence>
<keyword evidence="2" id="KW-1185">Reference proteome</keyword>
<dbReference type="Proteomes" id="UP001056120">
    <property type="component" value="Linkage Group LG01"/>
</dbReference>
<dbReference type="EMBL" id="CM042018">
    <property type="protein sequence ID" value="KAI3828989.1"/>
    <property type="molecule type" value="Genomic_DNA"/>
</dbReference>
<organism evidence="1 2">
    <name type="scientific">Smallanthus sonchifolius</name>
    <dbReference type="NCBI Taxonomy" id="185202"/>
    <lineage>
        <taxon>Eukaryota</taxon>
        <taxon>Viridiplantae</taxon>
        <taxon>Streptophyta</taxon>
        <taxon>Embryophyta</taxon>
        <taxon>Tracheophyta</taxon>
        <taxon>Spermatophyta</taxon>
        <taxon>Magnoliopsida</taxon>
        <taxon>eudicotyledons</taxon>
        <taxon>Gunneridae</taxon>
        <taxon>Pentapetalae</taxon>
        <taxon>asterids</taxon>
        <taxon>campanulids</taxon>
        <taxon>Asterales</taxon>
        <taxon>Asteraceae</taxon>
        <taxon>Asteroideae</taxon>
        <taxon>Heliantheae alliance</taxon>
        <taxon>Millerieae</taxon>
        <taxon>Smallanthus</taxon>
    </lineage>
</organism>
<evidence type="ECO:0000313" key="2">
    <source>
        <dbReference type="Proteomes" id="UP001056120"/>
    </source>
</evidence>
<reference evidence="2" key="1">
    <citation type="journal article" date="2022" name="Mol. Ecol. Resour.">
        <title>The genomes of chicory, endive, great burdock and yacon provide insights into Asteraceae palaeo-polyploidization history and plant inulin production.</title>
        <authorList>
            <person name="Fan W."/>
            <person name="Wang S."/>
            <person name="Wang H."/>
            <person name="Wang A."/>
            <person name="Jiang F."/>
            <person name="Liu H."/>
            <person name="Zhao H."/>
            <person name="Xu D."/>
            <person name="Zhang Y."/>
        </authorList>
    </citation>
    <scope>NUCLEOTIDE SEQUENCE [LARGE SCALE GENOMIC DNA]</scope>
    <source>
        <strain evidence="2">cv. Yunnan</strain>
    </source>
</reference>
<comment type="caution">
    <text evidence="1">The sequence shown here is derived from an EMBL/GenBank/DDBJ whole genome shotgun (WGS) entry which is preliminary data.</text>
</comment>
<sequence length="557" mass="63401">MVGGLKSDFLLLLVVSLWVITLSTFFYLLTRRYSAVKTPCPQSYPLIGNLIAFLRNRHRLHDWLTDMLTTTPSLTLQLNGFLGLSHGICTADPTNLEHLLLSNFHNYIKGSRYTSVLQELLGTGIINSDGRIRLSQRQFANDIFNKESMRTFFSDTVKSQLSKSLIPHLSSAGDTIDLQQVLRTFSFDNICNVAFGFDPCLLTSNSNNFRHISFFQAFDAAMQHASSRFMSPLPVVWKLKRFFNIGNERKYKKAVTTVNKFVTDLIKSKETRNDNKISPDLLSRFVALSLDLGYHDKIEERRKFARDMIITFIVAGKDSTATALTWFFWLLDGHPPCKHLIRKEFSMLMTSCHHTHPLNLTFDDLNNLNYLHAAVSEAMRLFPPIPINSKLAINDDILPDGTYVEKGWFVDYSAYAMGRMESVWGSDCREFKPERWLDGNGVYQRSPLYPFDYPVFNGGGMTCVGREMAYFQMKLVVVAVMHEFEIEVVGGGGTPEKMVDPPYSVSVFLSMRNGLPVRVKKRQQSNGSRGKDGRVIITLFGLFLVGLSFYKHKQRST</sequence>
<proteinExistence type="predicted"/>
<gene>
    <name evidence="1" type="ORF">L1987_03102</name>
</gene>
<reference evidence="1 2" key="2">
    <citation type="journal article" date="2022" name="Mol. Ecol. Resour.">
        <title>The genomes of chicory, endive, great burdock and yacon provide insights into Asteraceae paleo-polyploidization history and plant inulin production.</title>
        <authorList>
            <person name="Fan W."/>
            <person name="Wang S."/>
            <person name="Wang H."/>
            <person name="Wang A."/>
            <person name="Jiang F."/>
            <person name="Liu H."/>
            <person name="Zhao H."/>
            <person name="Xu D."/>
            <person name="Zhang Y."/>
        </authorList>
    </citation>
    <scope>NUCLEOTIDE SEQUENCE [LARGE SCALE GENOMIC DNA]</scope>
    <source>
        <strain evidence="2">cv. Yunnan</strain>
        <tissue evidence="1">Leaves</tissue>
    </source>
</reference>
<name>A0ACB9K9N5_9ASTR</name>
<accession>A0ACB9K9N5</accession>
<protein>
    <submittedName>
        <fullName evidence="1">Uncharacterized protein</fullName>
    </submittedName>
</protein>